<comment type="caution">
    <text evidence="1">The sequence shown here is derived from an EMBL/GenBank/DDBJ whole genome shotgun (WGS) entry which is preliminary data.</text>
</comment>
<dbReference type="AlphaFoldDB" id="A0A0W0YJW3"/>
<evidence type="ECO:0000313" key="1">
    <source>
        <dbReference type="EMBL" id="KTD56867.1"/>
    </source>
</evidence>
<dbReference type="Proteomes" id="UP000054621">
    <property type="component" value="Unassembled WGS sequence"/>
</dbReference>
<reference evidence="1 2" key="1">
    <citation type="submission" date="2015-11" db="EMBL/GenBank/DDBJ databases">
        <title>Genomic analysis of 38 Legionella species identifies large and diverse effector repertoires.</title>
        <authorList>
            <person name="Burstein D."/>
            <person name="Amaro F."/>
            <person name="Zusman T."/>
            <person name="Lifshitz Z."/>
            <person name="Cohen O."/>
            <person name="Gilbert J.A."/>
            <person name="Pupko T."/>
            <person name="Shuman H.A."/>
            <person name="Segal G."/>
        </authorList>
    </citation>
    <scope>NUCLEOTIDE SEQUENCE [LARGE SCALE GENOMIC DNA]</scope>
    <source>
        <strain evidence="1 2">Mt.St.Helens-4</strain>
    </source>
</reference>
<dbReference type="RefSeq" id="WP_035906124.1">
    <property type="nucleotide sequence ID" value="NZ_CAAAJE010000016.1"/>
</dbReference>
<accession>A0A0W0YJW3</accession>
<protein>
    <submittedName>
        <fullName evidence="1">Uncharacterized protein</fullName>
    </submittedName>
</protein>
<dbReference type="eggNOG" id="ENOG5030PTB">
    <property type="taxonomic scope" value="Bacteria"/>
</dbReference>
<dbReference type="STRING" id="28087.Lsai_1844"/>
<dbReference type="EMBL" id="LNYV01000029">
    <property type="protein sequence ID" value="KTD56867.1"/>
    <property type="molecule type" value="Genomic_DNA"/>
</dbReference>
<proteinExistence type="predicted"/>
<dbReference type="OrthoDB" id="5645759at2"/>
<organism evidence="1 2">
    <name type="scientific">Legionella sainthelensi</name>
    <dbReference type="NCBI Taxonomy" id="28087"/>
    <lineage>
        <taxon>Bacteria</taxon>
        <taxon>Pseudomonadati</taxon>
        <taxon>Pseudomonadota</taxon>
        <taxon>Gammaproteobacteria</taxon>
        <taxon>Legionellales</taxon>
        <taxon>Legionellaceae</taxon>
        <taxon>Legionella</taxon>
    </lineage>
</organism>
<dbReference type="PATRIC" id="fig|28087.4.peg.1976"/>
<name>A0A0W0YJW3_9GAMM</name>
<sequence>MPFSTKLIADYVEMINGELDHIPVEQPAEFKFIIEELQDMISWSFPKILRNCFFKAPSKPDLPHATREQLNYISYCLNTPQDFVKSSADYAEYKKILTQRITAKINEFQSMNTKAKWGYIEFQKESHSEPLQNIPI</sequence>
<gene>
    <name evidence="1" type="ORF">Lsai_1844</name>
</gene>
<evidence type="ECO:0000313" key="2">
    <source>
        <dbReference type="Proteomes" id="UP000054621"/>
    </source>
</evidence>